<protein>
    <submittedName>
        <fullName evidence="1">YggT family protein</fullName>
    </submittedName>
</protein>
<accession>A0A652YYQ6</accession>
<dbReference type="AlphaFoldDB" id="A0A652YYQ6"/>
<dbReference type="EMBL" id="VNIQ01000001">
    <property type="protein sequence ID" value="TYQ08737.1"/>
    <property type="molecule type" value="Genomic_DNA"/>
</dbReference>
<reference evidence="1" key="1">
    <citation type="submission" date="2019-07" db="EMBL/GenBank/DDBJ databases">
        <title>Genomic Encyclopedia of Type Strains, Phase IV (KMG-IV): sequencing the most valuable type-strain genomes for metagenomic binning, comparative biology and taxonomic classification.</title>
        <authorList>
            <person name="Goeker M."/>
        </authorList>
    </citation>
    <scope>NUCLEOTIDE SEQUENCE</scope>
    <source>
        <strain evidence="1">DSM 44596</strain>
    </source>
</reference>
<organism evidence="1">
    <name type="scientific">Nocardia globerula</name>
    <dbReference type="NCBI Taxonomy" id="1818"/>
    <lineage>
        <taxon>Bacteria</taxon>
        <taxon>Bacillati</taxon>
        <taxon>Actinomycetota</taxon>
        <taxon>Actinomycetes</taxon>
        <taxon>Mycobacteriales</taxon>
        <taxon>Nocardiaceae</taxon>
        <taxon>Nocardia</taxon>
    </lineage>
</organism>
<proteinExistence type="predicted"/>
<gene>
    <name evidence="1" type="ORF">FNL38_1011114</name>
</gene>
<dbReference type="GO" id="GO:0016020">
    <property type="term" value="C:membrane"/>
    <property type="evidence" value="ECO:0007669"/>
    <property type="project" value="InterPro"/>
</dbReference>
<evidence type="ECO:0000313" key="1">
    <source>
        <dbReference type="EMBL" id="TYQ08737.1"/>
    </source>
</evidence>
<dbReference type="InterPro" id="IPR003425">
    <property type="entry name" value="CCB3/YggT"/>
</dbReference>
<dbReference type="Pfam" id="PF02325">
    <property type="entry name" value="CCB3_YggT"/>
    <property type="match status" value="1"/>
</dbReference>
<comment type="caution">
    <text evidence="1">The sequence shown here is derived from an EMBL/GenBank/DDBJ whole genome shotgun (WGS) entry which is preliminary data.</text>
</comment>
<name>A0A652YYQ6_NOCGL</name>
<sequence>MASVCFGRDAEVRQSEGVNALFDVIYLVLVVFWLLLIGRVIVEFVRSFARDWRPSGVVAIILETVFTITDPPVKLLRRLIPPINLGGVRLDLSIMVLLFIVIILMSVVGSAR</sequence>